<protein>
    <submittedName>
        <fullName evidence="1">Uncharacterized protein</fullName>
    </submittedName>
</protein>
<dbReference type="EMBL" id="GBRH01262265">
    <property type="protein sequence ID" value="JAD35630.1"/>
    <property type="molecule type" value="Transcribed_RNA"/>
</dbReference>
<reference evidence="1" key="1">
    <citation type="submission" date="2014-09" db="EMBL/GenBank/DDBJ databases">
        <authorList>
            <person name="Magalhaes I.L.F."/>
            <person name="Oliveira U."/>
            <person name="Santos F.R."/>
            <person name="Vidigal T.H.D.A."/>
            <person name="Brescovit A.D."/>
            <person name="Santos A.J."/>
        </authorList>
    </citation>
    <scope>NUCLEOTIDE SEQUENCE</scope>
    <source>
        <tissue evidence="1">Shoot tissue taken approximately 20 cm above the soil surface</tissue>
    </source>
</reference>
<proteinExistence type="predicted"/>
<name>A0A0A8ZFZ9_ARUDO</name>
<organism evidence="1">
    <name type="scientific">Arundo donax</name>
    <name type="common">Giant reed</name>
    <name type="synonym">Donax arundinaceus</name>
    <dbReference type="NCBI Taxonomy" id="35708"/>
    <lineage>
        <taxon>Eukaryota</taxon>
        <taxon>Viridiplantae</taxon>
        <taxon>Streptophyta</taxon>
        <taxon>Embryophyta</taxon>
        <taxon>Tracheophyta</taxon>
        <taxon>Spermatophyta</taxon>
        <taxon>Magnoliopsida</taxon>
        <taxon>Liliopsida</taxon>
        <taxon>Poales</taxon>
        <taxon>Poaceae</taxon>
        <taxon>PACMAD clade</taxon>
        <taxon>Arundinoideae</taxon>
        <taxon>Arundineae</taxon>
        <taxon>Arundo</taxon>
    </lineage>
</organism>
<sequence length="24" mass="2860">MQRRKGPMVYNHYTTTIIVTIAYC</sequence>
<dbReference type="AlphaFoldDB" id="A0A0A8ZFZ9"/>
<reference evidence="1" key="2">
    <citation type="journal article" date="2015" name="Data Brief">
        <title>Shoot transcriptome of the giant reed, Arundo donax.</title>
        <authorList>
            <person name="Barrero R.A."/>
            <person name="Guerrero F.D."/>
            <person name="Moolhuijzen P."/>
            <person name="Goolsby J.A."/>
            <person name="Tidwell J."/>
            <person name="Bellgard S.E."/>
            <person name="Bellgard M.I."/>
        </authorList>
    </citation>
    <scope>NUCLEOTIDE SEQUENCE</scope>
    <source>
        <tissue evidence="1">Shoot tissue taken approximately 20 cm above the soil surface</tissue>
    </source>
</reference>
<evidence type="ECO:0000313" key="1">
    <source>
        <dbReference type="EMBL" id="JAD35630.1"/>
    </source>
</evidence>
<accession>A0A0A8ZFZ9</accession>